<protein>
    <submittedName>
        <fullName evidence="4">SDR family NAD(P)-dependent oxidoreductase</fullName>
    </submittedName>
</protein>
<evidence type="ECO:0000313" key="5">
    <source>
        <dbReference type="Proteomes" id="UP000751518"/>
    </source>
</evidence>
<dbReference type="PANTHER" id="PTHR44196:SF1">
    <property type="entry name" value="DEHYDROGENASE_REDUCTASE SDR FAMILY MEMBER 7B"/>
    <property type="match status" value="1"/>
</dbReference>
<dbReference type="GO" id="GO:0016020">
    <property type="term" value="C:membrane"/>
    <property type="evidence" value="ECO:0007669"/>
    <property type="project" value="TreeGrafter"/>
</dbReference>
<comment type="caution">
    <text evidence="4">The sequence shown here is derived from an EMBL/GenBank/DDBJ whole genome shotgun (WGS) entry which is preliminary data.</text>
</comment>
<proteinExistence type="inferred from homology"/>
<dbReference type="PRINTS" id="PR00080">
    <property type="entry name" value="SDRFAMILY"/>
</dbReference>
<dbReference type="Pfam" id="PF00106">
    <property type="entry name" value="adh_short"/>
    <property type="match status" value="1"/>
</dbReference>
<dbReference type="Gene3D" id="3.40.50.720">
    <property type="entry name" value="NAD(P)-binding Rossmann-like Domain"/>
    <property type="match status" value="1"/>
</dbReference>
<evidence type="ECO:0000313" key="4">
    <source>
        <dbReference type="EMBL" id="MCA9392164.1"/>
    </source>
</evidence>
<gene>
    <name evidence="4" type="ORF">KC614_03090</name>
</gene>
<dbReference type="EMBL" id="JAGQKZ010000024">
    <property type="protein sequence ID" value="MCA9392164.1"/>
    <property type="molecule type" value="Genomic_DNA"/>
</dbReference>
<reference evidence="4" key="2">
    <citation type="journal article" date="2021" name="Microbiome">
        <title>Successional dynamics and alternative stable states in a saline activated sludge microbial community over 9 years.</title>
        <authorList>
            <person name="Wang Y."/>
            <person name="Ye J."/>
            <person name="Ju F."/>
            <person name="Liu L."/>
            <person name="Boyd J.A."/>
            <person name="Deng Y."/>
            <person name="Parks D.H."/>
            <person name="Jiang X."/>
            <person name="Yin X."/>
            <person name="Woodcroft B.J."/>
            <person name="Tyson G.W."/>
            <person name="Hugenholtz P."/>
            <person name="Polz M.F."/>
            <person name="Zhang T."/>
        </authorList>
    </citation>
    <scope>NUCLEOTIDE SEQUENCE</scope>
    <source>
        <strain evidence="4">HKST-UBA03</strain>
    </source>
</reference>
<dbReference type="PANTHER" id="PTHR44196">
    <property type="entry name" value="DEHYDROGENASE/REDUCTASE SDR FAMILY MEMBER 7B"/>
    <property type="match status" value="1"/>
</dbReference>
<sequence>MKVKDKTIIVTGAGSGIGRAIVLELLSRGAIVAAVDINDASLQETKELAGDAKDRVSTYVVDITNKENVEKLPEQILQNHANIDGLINDAGIIQPFVKINDLDYDAINRVMNVNFYGMLYMTKTFLPYLLKRDEAHVINVSSMGGFLPVPGQSLYGASKAAVKLLTEGLYAELKNTNVRVSVVFPGATATNIAKNSGVDTSKIEAATTDAQQKIKALSADKAAEIIVNDIEKNRLYIYVGSDSRIMGLLYRIAPKFATDLITKQMQALLPD</sequence>
<dbReference type="Proteomes" id="UP000751518">
    <property type="component" value="Unassembled WGS sequence"/>
</dbReference>
<dbReference type="AlphaFoldDB" id="A0A955LKI4"/>
<dbReference type="GO" id="GO:0016491">
    <property type="term" value="F:oxidoreductase activity"/>
    <property type="evidence" value="ECO:0007669"/>
    <property type="project" value="UniProtKB-KW"/>
</dbReference>
<dbReference type="InterPro" id="IPR036291">
    <property type="entry name" value="NAD(P)-bd_dom_sf"/>
</dbReference>
<dbReference type="InterPro" id="IPR002347">
    <property type="entry name" value="SDR_fam"/>
</dbReference>
<accession>A0A955LKI4</accession>
<organism evidence="4 5">
    <name type="scientific">candidate division WWE3 bacterium</name>
    <dbReference type="NCBI Taxonomy" id="2053526"/>
    <lineage>
        <taxon>Bacteria</taxon>
        <taxon>Katanobacteria</taxon>
    </lineage>
</organism>
<evidence type="ECO:0000256" key="2">
    <source>
        <dbReference type="ARBA" id="ARBA00023002"/>
    </source>
</evidence>
<comment type="similarity">
    <text evidence="1 3">Belongs to the short-chain dehydrogenases/reductases (SDR) family.</text>
</comment>
<evidence type="ECO:0000256" key="3">
    <source>
        <dbReference type="RuleBase" id="RU000363"/>
    </source>
</evidence>
<reference evidence="4" key="1">
    <citation type="submission" date="2020-04" db="EMBL/GenBank/DDBJ databases">
        <authorList>
            <person name="Zhang T."/>
        </authorList>
    </citation>
    <scope>NUCLEOTIDE SEQUENCE</scope>
    <source>
        <strain evidence="4">HKST-UBA03</strain>
    </source>
</reference>
<evidence type="ECO:0000256" key="1">
    <source>
        <dbReference type="ARBA" id="ARBA00006484"/>
    </source>
</evidence>
<dbReference type="PRINTS" id="PR00081">
    <property type="entry name" value="GDHRDH"/>
</dbReference>
<keyword evidence="2" id="KW-0560">Oxidoreductase</keyword>
<name>A0A955LKI4_UNCKA</name>
<dbReference type="SUPFAM" id="SSF51735">
    <property type="entry name" value="NAD(P)-binding Rossmann-fold domains"/>
    <property type="match status" value="1"/>
</dbReference>